<gene>
    <name evidence="1" type="ORF">CEXT_582051</name>
</gene>
<dbReference type="EMBL" id="BPLR01013177">
    <property type="protein sequence ID" value="GIY59180.1"/>
    <property type="molecule type" value="Genomic_DNA"/>
</dbReference>
<name>A0AAV4UN90_CAEEX</name>
<proteinExistence type="predicted"/>
<evidence type="ECO:0000313" key="1">
    <source>
        <dbReference type="EMBL" id="GIY59180.1"/>
    </source>
</evidence>
<sequence>MKLRKLLKIIFALNFGTSPPSTELSPKLFMATPSNLEAKSFTVSEEEPSGFSFRHLANGAITKARFDINALNSVREAFFLLVCSKVPYAKCFRIKFPL</sequence>
<accession>A0AAV4UN90</accession>
<dbReference type="Proteomes" id="UP001054945">
    <property type="component" value="Unassembled WGS sequence"/>
</dbReference>
<keyword evidence="2" id="KW-1185">Reference proteome</keyword>
<protein>
    <submittedName>
        <fullName evidence="1">Uncharacterized protein</fullName>
    </submittedName>
</protein>
<dbReference type="AlphaFoldDB" id="A0AAV4UN90"/>
<organism evidence="1 2">
    <name type="scientific">Caerostris extrusa</name>
    <name type="common">Bark spider</name>
    <name type="synonym">Caerostris bankana</name>
    <dbReference type="NCBI Taxonomy" id="172846"/>
    <lineage>
        <taxon>Eukaryota</taxon>
        <taxon>Metazoa</taxon>
        <taxon>Ecdysozoa</taxon>
        <taxon>Arthropoda</taxon>
        <taxon>Chelicerata</taxon>
        <taxon>Arachnida</taxon>
        <taxon>Araneae</taxon>
        <taxon>Araneomorphae</taxon>
        <taxon>Entelegynae</taxon>
        <taxon>Araneoidea</taxon>
        <taxon>Araneidae</taxon>
        <taxon>Caerostris</taxon>
    </lineage>
</organism>
<reference evidence="1 2" key="1">
    <citation type="submission" date="2021-06" db="EMBL/GenBank/DDBJ databases">
        <title>Caerostris extrusa draft genome.</title>
        <authorList>
            <person name="Kono N."/>
            <person name="Arakawa K."/>
        </authorList>
    </citation>
    <scope>NUCLEOTIDE SEQUENCE [LARGE SCALE GENOMIC DNA]</scope>
</reference>
<comment type="caution">
    <text evidence="1">The sequence shown here is derived from an EMBL/GenBank/DDBJ whole genome shotgun (WGS) entry which is preliminary data.</text>
</comment>
<evidence type="ECO:0000313" key="2">
    <source>
        <dbReference type="Proteomes" id="UP001054945"/>
    </source>
</evidence>